<evidence type="ECO:0000256" key="9">
    <source>
        <dbReference type="ARBA" id="ARBA00022723"/>
    </source>
</evidence>
<evidence type="ECO:0000256" key="8">
    <source>
        <dbReference type="ARBA" id="ARBA00022722"/>
    </source>
</evidence>
<keyword evidence="14" id="KW-0408">Iron</keyword>
<evidence type="ECO:0000313" key="22">
    <source>
        <dbReference type="Proteomes" id="UP000314986"/>
    </source>
</evidence>
<keyword evidence="13" id="KW-0460">Magnesium</keyword>
<accession>A0A4W3IEZ1</accession>
<evidence type="ECO:0000256" key="16">
    <source>
        <dbReference type="ARBA" id="ARBA00023125"/>
    </source>
</evidence>
<evidence type="ECO:0000256" key="17">
    <source>
        <dbReference type="ARBA" id="ARBA00023204"/>
    </source>
</evidence>
<dbReference type="GO" id="GO:0051539">
    <property type="term" value="F:4 iron, 4 sulfur cluster binding"/>
    <property type="evidence" value="ECO:0007669"/>
    <property type="project" value="UniProtKB-KW"/>
</dbReference>
<dbReference type="Ensembl" id="ENSCMIT00000026479.1">
    <property type="protein sequence ID" value="ENSCMIP00000026051.1"/>
    <property type="gene ID" value="ENSCMIG00000011439.1"/>
</dbReference>
<sequence>MKSVFPKFSGKPEPSDEDNDRTPVKSEPCCSNQETAALTSRKDEHQSINLSPEPGEASGPNPDCTVAKRQKQDKRTPMEKFGLTYLSVTHLSRQVWCEQQVVYGMEMPQIEKLRAELPIVKAGSSLHLARELEVHDIVAVNVTSREDSWAIKLLNLLSAIQVLQTGGIVREMPVFGELDGLFLVGIIDELRYNSKGELELCEFKTRSQRSFPGAAQRKSHHLQVRVYKCLFEAMIRGEVDKGILLRHLRLRTEQPFGSEVSEHAEKMGFTVHKFGDLLDLVLLNLTYSEIPQIDTLMIEYCYQADRSAIGAEAVCFQEEWLRRELANCFSFWKGQREAEGVDIEEAWKCCSCDFVDICDWRQRKAEELTQKYKAIQSRGRPKLH</sequence>
<dbReference type="InterPro" id="IPR011604">
    <property type="entry name" value="PDDEXK-like_dom_sf"/>
</dbReference>
<reference evidence="22" key="3">
    <citation type="journal article" date="2014" name="Nature">
        <title>Elephant shark genome provides unique insights into gnathostome evolution.</title>
        <authorList>
            <consortium name="International Elephant Shark Genome Sequencing Consortium"/>
            <person name="Venkatesh B."/>
            <person name="Lee A.P."/>
            <person name="Ravi V."/>
            <person name="Maurya A.K."/>
            <person name="Lian M.M."/>
            <person name="Swann J.B."/>
            <person name="Ohta Y."/>
            <person name="Flajnik M.F."/>
            <person name="Sutoh Y."/>
            <person name="Kasahara M."/>
            <person name="Hoon S."/>
            <person name="Gangu V."/>
            <person name="Roy S.W."/>
            <person name="Irimia M."/>
            <person name="Korzh V."/>
            <person name="Kondrychyn I."/>
            <person name="Lim Z.W."/>
            <person name="Tay B.H."/>
            <person name="Tohari S."/>
            <person name="Kong K.W."/>
            <person name="Ho S."/>
            <person name="Lorente-Galdos B."/>
            <person name="Quilez J."/>
            <person name="Marques-Bonet T."/>
            <person name="Raney B.J."/>
            <person name="Ingham P.W."/>
            <person name="Tay A."/>
            <person name="Hillier L.W."/>
            <person name="Minx P."/>
            <person name="Boehm T."/>
            <person name="Wilson R.K."/>
            <person name="Brenner S."/>
            <person name="Warren W.C."/>
        </authorList>
    </citation>
    <scope>NUCLEOTIDE SEQUENCE [LARGE SCALE GENOMIC DNA]</scope>
</reference>
<evidence type="ECO:0000256" key="12">
    <source>
        <dbReference type="ARBA" id="ARBA00022839"/>
    </source>
</evidence>
<dbReference type="GO" id="GO:0005634">
    <property type="term" value="C:nucleus"/>
    <property type="evidence" value="ECO:0007669"/>
    <property type="project" value="UniProtKB-SubCell"/>
</dbReference>
<keyword evidence="22" id="KW-1185">Reference proteome</keyword>
<reference evidence="22" key="2">
    <citation type="journal article" date="2007" name="PLoS Biol.">
        <title>Survey sequencing and comparative analysis of the elephant shark (Callorhinchus milii) genome.</title>
        <authorList>
            <person name="Venkatesh B."/>
            <person name="Kirkness E.F."/>
            <person name="Loh Y.H."/>
            <person name="Halpern A.L."/>
            <person name="Lee A.P."/>
            <person name="Johnson J."/>
            <person name="Dandona N."/>
            <person name="Viswanathan L.D."/>
            <person name="Tay A."/>
            <person name="Venter J.C."/>
            <person name="Strausberg R.L."/>
            <person name="Brenner S."/>
        </authorList>
    </citation>
    <scope>NUCLEOTIDE SEQUENCE [LARGE SCALE GENOMIC DNA]</scope>
</reference>
<keyword evidence="18" id="KW-0539">Nucleus</keyword>
<keyword evidence="9" id="KW-0479">Metal-binding</keyword>
<reference evidence="22" key="1">
    <citation type="journal article" date="2006" name="Science">
        <title>Ancient noncoding elements conserved in the human genome.</title>
        <authorList>
            <person name="Venkatesh B."/>
            <person name="Kirkness E.F."/>
            <person name="Loh Y.H."/>
            <person name="Halpern A.L."/>
            <person name="Lee A.P."/>
            <person name="Johnson J."/>
            <person name="Dandona N."/>
            <person name="Viswanathan L.D."/>
            <person name="Tay A."/>
            <person name="Venter J.C."/>
            <person name="Strausberg R.L."/>
            <person name="Brenner S."/>
        </authorList>
    </citation>
    <scope>NUCLEOTIDE SEQUENCE [LARGE SCALE GENOMIC DNA]</scope>
</reference>
<keyword evidence="6" id="KW-0004">4Fe-4S</keyword>
<keyword evidence="16" id="KW-0238">DNA-binding</keyword>
<evidence type="ECO:0000256" key="11">
    <source>
        <dbReference type="ARBA" id="ARBA00022801"/>
    </source>
</evidence>
<evidence type="ECO:0000256" key="14">
    <source>
        <dbReference type="ARBA" id="ARBA00023004"/>
    </source>
</evidence>
<keyword evidence="7" id="KW-0963">Cytoplasm</keyword>
<evidence type="ECO:0000256" key="13">
    <source>
        <dbReference type="ARBA" id="ARBA00022842"/>
    </source>
</evidence>
<name>A0A4W3IEZ1_CALMI</name>
<evidence type="ECO:0000256" key="4">
    <source>
        <dbReference type="ARBA" id="ARBA00004514"/>
    </source>
</evidence>
<evidence type="ECO:0000256" key="2">
    <source>
        <dbReference type="ARBA" id="ARBA00001966"/>
    </source>
</evidence>
<keyword evidence="8" id="KW-0540">Nuclease</keyword>
<comment type="similarity">
    <text evidence="5">Belongs to the EXO5 family.</text>
</comment>
<dbReference type="GO" id="GO:0046872">
    <property type="term" value="F:metal ion binding"/>
    <property type="evidence" value="ECO:0007669"/>
    <property type="project" value="UniProtKB-KW"/>
</dbReference>
<reference evidence="21" key="5">
    <citation type="submission" date="2025-09" db="UniProtKB">
        <authorList>
            <consortium name="Ensembl"/>
        </authorList>
    </citation>
    <scope>IDENTIFICATION</scope>
</reference>
<evidence type="ECO:0000256" key="7">
    <source>
        <dbReference type="ARBA" id="ARBA00022490"/>
    </source>
</evidence>
<dbReference type="FunFam" id="3.90.320.10:FF:000004">
    <property type="entry name" value="Probable exonuclease V"/>
    <property type="match status" value="1"/>
</dbReference>
<evidence type="ECO:0000256" key="15">
    <source>
        <dbReference type="ARBA" id="ARBA00023014"/>
    </source>
</evidence>
<comment type="cofactor">
    <cofactor evidence="1">
        <name>Mg(2+)</name>
        <dbReference type="ChEBI" id="CHEBI:18420"/>
    </cofactor>
</comment>
<evidence type="ECO:0000313" key="21">
    <source>
        <dbReference type="Ensembl" id="ENSCMIP00000026051.1"/>
    </source>
</evidence>
<dbReference type="GO" id="GO:0005829">
    <property type="term" value="C:cytosol"/>
    <property type="evidence" value="ECO:0007669"/>
    <property type="project" value="UniProtKB-SubCell"/>
</dbReference>
<protein>
    <recommendedName>
        <fullName evidence="19">Exonuclease V</fullName>
    </recommendedName>
</protein>
<evidence type="ECO:0000256" key="3">
    <source>
        <dbReference type="ARBA" id="ARBA00004123"/>
    </source>
</evidence>
<dbReference type="OMA" id="CPDKPLG"/>
<dbReference type="Gene3D" id="3.90.320.10">
    <property type="match status" value="1"/>
</dbReference>
<dbReference type="InParanoid" id="A0A4W3IEZ1"/>
<keyword evidence="11" id="KW-0378">Hydrolase</keyword>
<dbReference type="Pfam" id="PF09810">
    <property type="entry name" value="Exo5"/>
    <property type="match status" value="2"/>
</dbReference>
<evidence type="ECO:0000256" key="5">
    <source>
        <dbReference type="ARBA" id="ARBA00009797"/>
    </source>
</evidence>
<keyword evidence="10" id="KW-0227">DNA damage</keyword>
<evidence type="ECO:0000256" key="6">
    <source>
        <dbReference type="ARBA" id="ARBA00022485"/>
    </source>
</evidence>
<keyword evidence="17" id="KW-0234">DNA repair</keyword>
<evidence type="ECO:0000256" key="19">
    <source>
        <dbReference type="ARBA" id="ARBA00070137"/>
    </source>
</evidence>
<feature type="region of interest" description="Disordered" evidence="20">
    <location>
        <begin position="1"/>
        <end position="73"/>
    </location>
</feature>
<dbReference type="Proteomes" id="UP000314986">
    <property type="component" value="Unassembled WGS sequence"/>
</dbReference>
<comment type="subcellular location">
    <subcellularLocation>
        <location evidence="4">Cytoplasm</location>
        <location evidence="4">Cytosol</location>
    </subcellularLocation>
    <subcellularLocation>
        <location evidence="3">Nucleus</location>
    </subcellularLocation>
</comment>
<organism evidence="21 22">
    <name type="scientific">Callorhinchus milii</name>
    <name type="common">Ghost shark</name>
    <dbReference type="NCBI Taxonomy" id="7868"/>
    <lineage>
        <taxon>Eukaryota</taxon>
        <taxon>Metazoa</taxon>
        <taxon>Chordata</taxon>
        <taxon>Craniata</taxon>
        <taxon>Vertebrata</taxon>
        <taxon>Chondrichthyes</taxon>
        <taxon>Holocephali</taxon>
        <taxon>Chimaeriformes</taxon>
        <taxon>Callorhinchidae</taxon>
        <taxon>Callorhinchus</taxon>
    </lineage>
</organism>
<evidence type="ECO:0000256" key="1">
    <source>
        <dbReference type="ARBA" id="ARBA00001946"/>
    </source>
</evidence>
<dbReference type="GO" id="GO:0003677">
    <property type="term" value="F:DNA binding"/>
    <property type="evidence" value="ECO:0007669"/>
    <property type="project" value="UniProtKB-KW"/>
</dbReference>
<keyword evidence="15" id="KW-0411">Iron-sulfur</keyword>
<dbReference type="PANTHER" id="PTHR14464">
    <property type="entry name" value="EXONUCLEASE V"/>
    <property type="match status" value="1"/>
</dbReference>
<reference evidence="21" key="4">
    <citation type="submission" date="2025-08" db="UniProtKB">
        <authorList>
            <consortium name="Ensembl"/>
        </authorList>
    </citation>
    <scope>IDENTIFICATION</scope>
</reference>
<evidence type="ECO:0000256" key="20">
    <source>
        <dbReference type="SAM" id="MobiDB-lite"/>
    </source>
</evidence>
<evidence type="ECO:0000256" key="10">
    <source>
        <dbReference type="ARBA" id="ARBA00022763"/>
    </source>
</evidence>
<dbReference type="GeneTree" id="ENSGT00390000015205"/>
<dbReference type="GO" id="GO:0045145">
    <property type="term" value="F:single-stranded DNA 5'-3' DNA exonuclease activity"/>
    <property type="evidence" value="ECO:0007669"/>
    <property type="project" value="InterPro"/>
</dbReference>
<comment type="cofactor">
    <cofactor evidence="2">
        <name>[4Fe-4S] cluster</name>
        <dbReference type="ChEBI" id="CHEBI:49883"/>
    </cofactor>
</comment>
<proteinExistence type="inferred from homology"/>
<evidence type="ECO:0000256" key="18">
    <source>
        <dbReference type="ARBA" id="ARBA00023242"/>
    </source>
</evidence>
<dbReference type="AlphaFoldDB" id="A0A4W3IEZ1"/>
<dbReference type="GO" id="GO:0036297">
    <property type="term" value="P:interstrand cross-link repair"/>
    <property type="evidence" value="ECO:0007669"/>
    <property type="project" value="TreeGrafter"/>
</dbReference>
<dbReference type="PANTHER" id="PTHR14464:SF4">
    <property type="entry name" value="EXONUCLEASE V"/>
    <property type="match status" value="1"/>
</dbReference>
<keyword evidence="12" id="KW-0269">Exonuclease</keyword>
<feature type="compositionally biased region" description="Polar residues" evidence="20">
    <location>
        <begin position="29"/>
        <end position="38"/>
    </location>
</feature>
<dbReference type="InterPro" id="IPR019190">
    <property type="entry name" value="EXOV"/>
</dbReference>